<name>A0A1B0AKD7_9MUSC</name>
<feature type="chain" id="PRO_5008403994" description="Secreted protein" evidence="2">
    <location>
        <begin position="20"/>
        <end position="96"/>
    </location>
</feature>
<keyword evidence="4" id="KW-1185">Reference proteome</keyword>
<dbReference type="AlphaFoldDB" id="A0A1B0AKD7"/>
<evidence type="ECO:0000313" key="3">
    <source>
        <dbReference type="EnsemblMetazoa" id="GPPI000022-PA"/>
    </source>
</evidence>
<evidence type="ECO:0000313" key="4">
    <source>
        <dbReference type="Proteomes" id="UP000092460"/>
    </source>
</evidence>
<dbReference type="EnsemblMetazoa" id="GPPI000022-RA">
    <property type="protein sequence ID" value="GPPI000022-PA"/>
    <property type="gene ID" value="GPPI000022"/>
</dbReference>
<proteinExistence type="predicted"/>
<reference evidence="4" key="1">
    <citation type="submission" date="2015-01" db="EMBL/GenBank/DDBJ databases">
        <authorList>
            <person name="Aksoy S."/>
            <person name="Warren W."/>
            <person name="Wilson R.K."/>
        </authorList>
    </citation>
    <scope>NUCLEOTIDE SEQUENCE [LARGE SCALE GENOMIC DNA]</scope>
    <source>
        <strain evidence="4">IAEA</strain>
    </source>
</reference>
<evidence type="ECO:0008006" key="5">
    <source>
        <dbReference type="Google" id="ProtNLM"/>
    </source>
</evidence>
<dbReference type="VEuPathDB" id="VectorBase:GPPI000022"/>
<evidence type="ECO:0000256" key="2">
    <source>
        <dbReference type="SAM" id="SignalP"/>
    </source>
</evidence>
<organism evidence="3 4">
    <name type="scientific">Glossina palpalis gambiensis</name>
    <dbReference type="NCBI Taxonomy" id="67801"/>
    <lineage>
        <taxon>Eukaryota</taxon>
        <taxon>Metazoa</taxon>
        <taxon>Ecdysozoa</taxon>
        <taxon>Arthropoda</taxon>
        <taxon>Hexapoda</taxon>
        <taxon>Insecta</taxon>
        <taxon>Pterygota</taxon>
        <taxon>Neoptera</taxon>
        <taxon>Endopterygota</taxon>
        <taxon>Diptera</taxon>
        <taxon>Brachycera</taxon>
        <taxon>Muscomorpha</taxon>
        <taxon>Hippoboscoidea</taxon>
        <taxon>Glossinidae</taxon>
        <taxon>Glossina</taxon>
    </lineage>
</organism>
<feature type="region of interest" description="Disordered" evidence="1">
    <location>
        <begin position="45"/>
        <end position="66"/>
    </location>
</feature>
<feature type="signal peptide" evidence="2">
    <location>
        <begin position="1"/>
        <end position="19"/>
    </location>
</feature>
<accession>A0A1B0AKD7</accession>
<keyword evidence="2" id="KW-0732">Signal</keyword>
<evidence type="ECO:0000256" key="1">
    <source>
        <dbReference type="SAM" id="MobiDB-lite"/>
    </source>
</evidence>
<protein>
    <recommendedName>
        <fullName evidence="5">Secreted protein</fullName>
    </recommendedName>
</protein>
<dbReference type="EMBL" id="JXJN01023239">
    <property type="status" value="NOT_ANNOTATED_CDS"/>
    <property type="molecule type" value="Genomic_DNA"/>
</dbReference>
<reference evidence="3" key="2">
    <citation type="submission" date="2020-05" db="UniProtKB">
        <authorList>
            <consortium name="EnsemblMetazoa"/>
        </authorList>
    </citation>
    <scope>IDENTIFICATION</scope>
    <source>
        <strain evidence="3">IAEA</strain>
    </source>
</reference>
<dbReference type="Proteomes" id="UP000092460">
    <property type="component" value="Unassembled WGS sequence"/>
</dbReference>
<sequence length="96" mass="11094">MPSRLILTLCAITWPLFNAAQKKRKVPRRCFISCWGFCCYPNLPSKSKSNKIKKSRPSLTNKNGASKQNNTVYTHYCDQQSESRCGIHQTIFFFQT</sequence>